<evidence type="ECO:0000313" key="2">
    <source>
        <dbReference type="WBParaSite" id="ES5_v2.g11899.t1"/>
    </source>
</evidence>
<evidence type="ECO:0000313" key="1">
    <source>
        <dbReference type="Proteomes" id="UP000887579"/>
    </source>
</evidence>
<name>A0AC34F4J7_9BILA</name>
<sequence>MATKDIPLNDKLLGDSSSNQVNQHINIDLNQNLHEQNYNGRITDTFSWNKEVKKNSKSLKYLSLNDFYEEKAQKQQQKKKPSTNSSTLSLHIASYESSMAAATYLDASDVKKENEKTTLIKKWKASKQVFSDSSSFIQKNPFEFPRQQKDRSKHPEVMQFKASQLLRNPNEENLNINERDKAPSLDQPSRPPKTVRQDILQQQGSSVGL</sequence>
<organism evidence="1 2">
    <name type="scientific">Panagrolaimus sp. ES5</name>
    <dbReference type="NCBI Taxonomy" id="591445"/>
    <lineage>
        <taxon>Eukaryota</taxon>
        <taxon>Metazoa</taxon>
        <taxon>Ecdysozoa</taxon>
        <taxon>Nematoda</taxon>
        <taxon>Chromadorea</taxon>
        <taxon>Rhabditida</taxon>
        <taxon>Tylenchina</taxon>
        <taxon>Panagrolaimomorpha</taxon>
        <taxon>Panagrolaimoidea</taxon>
        <taxon>Panagrolaimidae</taxon>
        <taxon>Panagrolaimus</taxon>
    </lineage>
</organism>
<accession>A0AC34F4J7</accession>
<dbReference type="WBParaSite" id="ES5_v2.g11899.t1">
    <property type="protein sequence ID" value="ES5_v2.g11899.t1"/>
    <property type="gene ID" value="ES5_v2.g11899"/>
</dbReference>
<proteinExistence type="predicted"/>
<reference evidence="2" key="1">
    <citation type="submission" date="2022-11" db="UniProtKB">
        <authorList>
            <consortium name="WormBaseParasite"/>
        </authorList>
    </citation>
    <scope>IDENTIFICATION</scope>
</reference>
<protein>
    <submittedName>
        <fullName evidence="2">Uncharacterized protein</fullName>
    </submittedName>
</protein>
<dbReference type="Proteomes" id="UP000887579">
    <property type="component" value="Unplaced"/>
</dbReference>